<evidence type="ECO:0000313" key="2">
    <source>
        <dbReference type="EMBL" id="MCH6164638.1"/>
    </source>
</evidence>
<dbReference type="RefSeq" id="WP_241034675.1">
    <property type="nucleotide sequence ID" value="NZ_BAAAJF010000009.1"/>
</dbReference>
<dbReference type="EMBL" id="JAKXMK010000003">
    <property type="protein sequence ID" value="MCH6164638.1"/>
    <property type="molecule type" value="Genomic_DNA"/>
</dbReference>
<dbReference type="Proteomes" id="UP001299970">
    <property type="component" value="Unassembled WGS sequence"/>
</dbReference>
<evidence type="ECO:0000256" key="1">
    <source>
        <dbReference type="SAM" id="MobiDB-lite"/>
    </source>
</evidence>
<comment type="caution">
    <text evidence="2">The sequence shown here is derived from an EMBL/GenBank/DDBJ whole genome shotgun (WGS) entry which is preliminary data.</text>
</comment>
<feature type="region of interest" description="Disordered" evidence="1">
    <location>
        <begin position="1"/>
        <end position="21"/>
    </location>
</feature>
<sequence>MTGTTAGRGRPTSLTGADNARSERIARTCALGDPLADTVAAELHDRGRTARRSLAGLLAAGDTAGTLTHAQADLWHDVQAAGVEDLLGRGALVHHRADPELVRIVHGASSVAHVGAASDSPWSTSRLVRDGRLRPVAHRRVADTVHWAVSALEPGSLLTGGPGHRATLRLRLRAAVLRHAQLHGLAAHADPVLPGTPITQVDLLRCWLAATARARALLTESRAAAAPVPAELRRIWQHLGRLLGVHAELLDAPGHLLELAAPGGVDVRRGCTPALTSAVAVAVVDALTGEQPLVRSPRERILRTVRTVHRRAQKHPEAFAG</sequence>
<organism evidence="2 3">
    <name type="scientific">Pseudonocardia alaniniphila</name>
    <dbReference type="NCBI Taxonomy" id="75291"/>
    <lineage>
        <taxon>Bacteria</taxon>
        <taxon>Bacillati</taxon>
        <taxon>Actinomycetota</taxon>
        <taxon>Actinomycetes</taxon>
        <taxon>Pseudonocardiales</taxon>
        <taxon>Pseudonocardiaceae</taxon>
        <taxon>Pseudonocardia</taxon>
    </lineage>
</organism>
<accession>A0ABS9T883</accession>
<proteinExistence type="predicted"/>
<reference evidence="2 3" key="1">
    <citation type="submission" date="2022-03" db="EMBL/GenBank/DDBJ databases">
        <title>Pseudonocardia alaer sp. nov., a novel actinomycete isolated from reed forest soil.</title>
        <authorList>
            <person name="Wang L."/>
        </authorList>
    </citation>
    <scope>NUCLEOTIDE SEQUENCE [LARGE SCALE GENOMIC DNA]</scope>
    <source>
        <strain evidence="2 3">Y-16303</strain>
    </source>
</reference>
<gene>
    <name evidence="2" type="ORF">MMF94_02985</name>
</gene>
<evidence type="ECO:0000313" key="3">
    <source>
        <dbReference type="Proteomes" id="UP001299970"/>
    </source>
</evidence>
<name>A0ABS9T883_9PSEU</name>
<protein>
    <submittedName>
        <fullName evidence="2">Uncharacterized protein</fullName>
    </submittedName>
</protein>
<keyword evidence="3" id="KW-1185">Reference proteome</keyword>